<keyword evidence="6" id="KW-0482">Metalloprotease</keyword>
<evidence type="ECO:0000256" key="2">
    <source>
        <dbReference type="ARBA" id="ARBA00022670"/>
    </source>
</evidence>
<accession>A0A0P0YVT4</accession>
<name>A0A0P0YVT4_9HYPH</name>
<dbReference type="GO" id="GO:0016020">
    <property type="term" value="C:membrane"/>
    <property type="evidence" value="ECO:0007669"/>
    <property type="project" value="TreeGrafter"/>
</dbReference>
<evidence type="ECO:0000256" key="3">
    <source>
        <dbReference type="ARBA" id="ARBA00022723"/>
    </source>
</evidence>
<evidence type="ECO:0000256" key="5">
    <source>
        <dbReference type="ARBA" id="ARBA00022833"/>
    </source>
</evidence>
<evidence type="ECO:0000256" key="4">
    <source>
        <dbReference type="ARBA" id="ARBA00022801"/>
    </source>
</evidence>
<proteinExistence type="predicted"/>
<keyword evidence="2" id="KW-0645">Protease</keyword>
<keyword evidence="4" id="KW-0378">Hydrolase</keyword>
<dbReference type="PANTHER" id="PTHR22726:SF1">
    <property type="entry name" value="METALLOENDOPEPTIDASE OMA1, MITOCHONDRIAL"/>
    <property type="match status" value="1"/>
</dbReference>
<dbReference type="Pfam" id="PF01435">
    <property type="entry name" value="Peptidase_M48"/>
    <property type="match status" value="1"/>
</dbReference>
<dbReference type="Gene3D" id="3.30.2010.10">
    <property type="entry name" value="Metalloproteases ('zincins'), catalytic domain"/>
    <property type="match status" value="1"/>
</dbReference>
<dbReference type="RefSeq" id="WP_244489469.1">
    <property type="nucleotide sequence ID" value="NZ_BBWQ01000026.1"/>
</dbReference>
<evidence type="ECO:0000256" key="1">
    <source>
        <dbReference type="ARBA" id="ARBA00001947"/>
    </source>
</evidence>
<evidence type="ECO:0000313" key="8">
    <source>
        <dbReference type="EMBL" id="BAT25500.1"/>
    </source>
</evidence>
<evidence type="ECO:0000256" key="6">
    <source>
        <dbReference type="ARBA" id="ARBA00023049"/>
    </source>
</evidence>
<evidence type="ECO:0000259" key="7">
    <source>
        <dbReference type="Pfam" id="PF01435"/>
    </source>
</evidence>
<dbReference type="InterPro" id="IPR051156">
    <property type="entry name" value="Mito/Outer_Membr_Metalloprot"/>
</dbReference>
<dbReference type="PANTHER" id="PTHR22726">
    <property type="entry name" value="METALLOENDOPEPTIDASE OMA1"/>
    <property type="match status" value="1"/>
</dbReference>
<dbReference type="EMBL" id="LC066370">
    <property type="protein sequence ID" value="BAT25500.1"/>
    <property type="molecule type" value="Genomic_DNA"/>
</dbReference>
<comment type="cofactor">
    <cofactor evidence="1">
        <name>Zn(2+)</name>
        <dbReference type="ChEBI" id="CHEBI:29105"/>
    </cofactor>
</comment>
<dbReference type="CDD" id="cd07324">
    <property type="entry name" value="M48C_Oma1-like"/>
    <property type="match status" value="1"/>
</dbReference>
<reference evidence="8" key="1">
    <citation type="journal article" date="2015" name="Proc. Natl. Acad. Sci. U.S.A.">
        <title>Bacterial clade with the ribosomal RNA operon on a small plasmid rather than the chromosome.</title>
        <authorList>
            <person name="Anda M."/>
            <person name="Ohtsubo Y."/>
            <person name="Okubo T."/>
            <person name="Sugawara M."/>
            <person name="Nagata Y."/>
            <person name="Tsuda M."/>
            <person name="Minamisawa K."/>
            <person name="Mitsui H."/>
        </authorList>
    </citation>
    <scope>NUCLEOTIDE SEQUENCE</scope>
    <source>
        <strain evidence="8">DSM 21988</strain>
    </source>
</reference>
<feature type="domain" description="Peptidase M48" evidence="7">
    <location>
        <begin position="100"/>
        <end position="283"/>
    </location>
</feature>
<dbReference type="AlphaFoldDB" id="A0A0P0YVT4"/>
<protein>
    <submittedName>
        <fullName evidence="8">Putative peptidase, M48 family</fullName>
    </submittedName>
</protein>
<keyword evidence="3" id="KW-0479">Metal-binding</keyword>
<dbReference type="InterPro" id="IPR001915">
    <property type="entry name" value="Peptidase_M48"/>
</dbReference>
<dbReference type="GO" id="GO:0004222">
    <property type="term" value="F:metalloendopeptidase activity"/>
    <property type="evidence" value="ECO:0007669"/>
    <property type="project" value="InterPro"/>
</dbReference>
<sequence length="515" mass="54930">MTATMSVRRGDPAGLRDRRAGWRVLACLSAGLALSACTSLGASMEDMASGASNQTGFLPAQQRQPISFESAQSSDPQSSIGRSQHPRILAAYGGAYSDPKLERALAAVVGRLAAYSDDPTRAYSITVLNSPNINAFALPGGYLYVTRGLLALANDSAEVAAVLAHEMGHVSANHGIKRQEREQAAELAGRVVSEVLSSPQAGQAALAKGQLSLASFSRNQELEADALGIRHVGRAGYDPYAAARFLEAMESFSRFRNAFQATNPELDFLASHPASAQRIDFARRHAAEFGGPGTGVTDRDRYLTGIDGMLFGDTAAEGYVRERNFFHPGLGISFSVPRDFVIDNTAEAVLATGPGDTAIRFDGVAVSERTPLEDYVRSGWIGGLDQASVQPMRVHGLEAVNAKAQGGAYAFDITVIRVGGQVYRFLTAMPAASSSRLEPIAREISQSFRTMTAEERQGLKPLRIRVVTAGIGDTEASIAARMQGVDRKVELFRLLNGLSDAGGVRTGSRYKIISE</sequence>
<dbReference type="GO" id="GO:0051603">
    <property type="term" value="P:proteolysis involved in protein catabolic process"/>
    <property type="evidence" value="ECO:0007669"/>
    <property type="project" value="TreeGrafter"/>
</dbReference>
<dbReference type="GO" id="GO:0046872">
    <property type="term" value="F:metal ion binding"/>
    <property type="evidence" value="ECO:0007669"/>
    <property type="project" value="UniProtKB-KW"/>
</dbReference>
<organism evidence="8">
    <name type="scientific">Aureimonas altamirensis</name>
    <dbReference type="NCBI Taxonomy" id="370622"/>
    <lineage>
        <taxon>Bacteria</taxon>
        <taxon>Pseudomonadati</taxon>
        <taxon>Pseudomonadota</taxon>
        <taxon>Alphaproteobacteria</taxon>
        <taxon>Hyphomicrobiales</taxon>
        <taxon>Aurantimonadaceae</taxon>
        <taxon>Aureimonas</taxon>
    </lineage>
</organism>
<keyword evidence="5" id="KW-0862">Zinc</keyword>